<evidence type="ECO:0000313" key="4">
    <source>
        <dbReference type="Proteomes" id="UP001439008"/>
    </source>
</evidence>
<sequence length="218" mass="25013">MPHKNSINFFANLLLGLNILAWSFFIAYFQELAVVAPYTNNGVLISANVGLYKQDNFEINFNVTQKIDFFEKPELICYTEHCSDNLQTFQIVLYVGFGIIILLGVLNLYLVVANFMSIFNVKISNILNFIIYALAIVLGICVPIYLKFFWRKYYPFPKNTMEFGIFFYIPISFAPIEVVSLLVYLFAIKNDGESEKSETKQQSSYYSSDYSPSSADND</sequence>
<feature type="transmembrane region" description="Helical" evidence="2">
    <location>
        <begin position="7"/>
        <end position="29"/>
    </location>
</feature>
<dbReference type="EMBL" id="JBDODL010002276">
    <property type="protein sequence ID" value="MES1922145.1"/>
    <property type="molecule type" value="Genomic_DNA"/>
</dbReference>
<name>A0ABV2AR49_9EUKA</name>
<reference evidence="3 4" key="1">
    <citation type="journal article" date="2024" name="BMC Biol.">
        <title>Comparative genomics of Ascetosporea gives new insight into the evolutionary basis for animal parasitism in Rhizaria.</title>
        <authorList>
            <person name="Hiltunen Thoren M."/>
            <person name="Onut-Brannstrom I."/>
            <person name="Alfjorden A."/>
            <person name="Peckova H."/>
            <person name="Swords F."/>
            <person name="Hooper C."/>
            <person name="Holzer A.S."/>
            <person name="Bass D."/>
            <person name="Burki F."/>
        </authorList>
    </citation>
    <scope>NUCLEOTIDE SEQUENCE [LARGE SCALE GENOMIC DNA]</scope>
    <source>
        <strain evidence="3">20-A016</strain>
    </source>
</reference>
<protein>
    <recommendedName>
        <fullName evidence="5">Transmembrane protein</fullName>
    </recommendedName>
</protein>
<keyword evidence="4" id="KW-1185">Reference proteome</keyword>
<organism evidence="3 4">
    <name type="scientific">Bonamia ostreae</name>
    <dbReference type="NCBI Taxonomy" id="126728"/>
    <lineage>
        <taxon>Eukaryota</taxon>
        <taxon>Sar</taxon>
        <taxon>Rhizaria</taxon>
        <taxon>Endomyxa</taxon>
        <taxon>Ascetosporea</taxon>
        <taxon>Haplosporida</taxon>
        <taxon>Bonamia</taxon>
    </lineage>
</organism>
<keyword evidence="2" id="KW-1133">Transmembrane helix</keyword>
<feature type="region of interest" description="Disordered" evidence="1">
    <location>
        <begin position="193"/>
        <end position="218"/>
    </location>
</feature>
<gene>
    <name evidence="3" type="ORF">MHBO_003660</name>
</gene>
<feature type="transmembrane region" description="Helical" evidence="2">
    <location>
        <begin position="125"/>
        <end position="145"/>
    </location>
</feature>
<proteinExistence type="predicted"/>
<evidence type="ECO:0000256" key="1">
    <source>
        <dbReference type="SAM" id="MobiDB-lite"/>
    </source>
</evidence>
<dbReference type="Proteomes" id="UP001439008">
    <property type="component" value="Unassembled WGS sequence"/>
</dbReference>
<evidence type="ECO:0008006" key="5">
    <source>
        <dbReference type="Google" id="ProtNLM"/>
    </source>
</evidence>
<feature type="transmembrane region" description="Helical" evidence="2">
    <location>
        <begin position="165"/>
        <end position="187"/>
    </location>
</feature>
<feature type="transmembrane region" description="Helical" evidence="2">
    <location>
        <begin position="91"/>
        <end position="113"/>
    </location>
</feature>
<keyword evidence="2" id="KW-0472">Membrane</keyword>
<evidence type="ECO:0000313" key="3">
    <source>
        <dbReference type="EMBL" id="MES1922145.1"/>
    </source>
</evidence>
<accession>A0ABV2AR49</accession>
<keyword evidence="2" id="KW-0812">Transmembrane</keyword>
<feature type="compositionally biased region" description="Low complexity" evidence="1">
    <location>
        <begin position="200"/>
        <end position="218"/>
    </location>
</feature>
<evidence type="ECO:0000256" key="2">
    <source>
        <dbReference type="SAM" id="Phobius"/>
    </source>
</evidence>
<comment type="caution">
    <text evidence="3">The sequence shown here is derived from an EMBL/GenBank/DDBJ whole genome shotgun (WGS) entry which is preliminary data.</text>
</comment>